<dbReference type="AlphaFoldDB" id="A0A2A4GF02"/>
<dbReference type="OrthoDB" id="9765926at2"/>
<accession>A0A2A4GF02</accession>
<evidence type="ECO:0000313" key="2">
    <source>
        <dbReference type="EMBL" id="PCE66365.1"/>
    </source>
</evidence>
<keyword evidence="3" id="KW-1185">Reference proteome</keyword>
<name>A0A2A4GF02_9FLAO</name>
<dbReference type="Gene3D" id="3.10.100.10">
    <property type="entry name" value="Mannose-Binding Protein A, subunit A"/>
    <property type="match status" value="1"/>
</dbReference>
<dbReference type="RefSeq" id="WP_097441887.1">
    <property type="nucleotide sequence ID" value="NZ_NBWU01000001.1"/>
</dbReference>
<dbReference type="EMBL" id="NBWU01000001">
    <property type="protein sequence ID" value="PCE66365.1"/>
    <property type="molecule type" value="Genomic_DNA"/>
</dbReference>
<dbReference type="InterPro" id="IPR016186">
    <property type="entry name" value="C-type_lectin-like/link_sf"/>
</dbReference>
<dbReference type="Proteomes" id="UP000219559">
    <property type="component" value="Unassembled WGS sequence"/>
</dbReference>
<evidence type="ECO:0000313" key="3">
    <source>
        <dbReference type="Proteomes" id="UP000219559"/>
    </source>
</evidence>
<dbReference type="CDD" id="cd03603">
    <property type="entry name" value="CLECT_VCBS"/>
    <property type="match status" value="1"/>
</dbReference>
<protein>
    <recommendedName>
        <fullName evidence="1">C-type lectin domain-containing protein</fullName>
    </recommendedName>
</protein>
<dbReference type="InterPro" id="IPR016187">
    <property type="entry name" value="CTDL_fold"/>
</dbReference>
<feature type="domain" description="C-type lectin" evidence="1">
    <location>
        <begin position="130"/>
        <end position="253"/>
    </location>
</feature>
<dbReference type="Pfam" id="PF19081">
    <property type="entry name" value="Ig_7"/>
    <property type="match status" value="1"/>
</dbReference>
<dbReference type="SUPFAM" id="SSF56436">
    <property type="entry name" value="C-type lectin-like"/>
    <property type="match status" value="1"/>
</dbReference>
<comment type="caution">
    <text evidence="2">The sequence shown here is derived from an EMBL/GenBank/DDBJ whole genome shotgun (WGS) entry which is preliminary data.</text>
</comment>
<dbReference type="InterPro" id="IPR044023">
    <property type="entry name" value="Ig_7"/>
</dbReference>
<evidence type="ECO:0000259" key="1">
    <source>
        <dbReference type="PROSITE" id="PS50041"/>
    </source>
</evidence>
<dbReference type="Pfam" id="PF13585">
    <property type="entry name" value="CHU_C"/>
    <property type="match status" value="1"/>
</dbReference>
<dbReference type="PROSITE" id="PS50041">
    <property type="entry name" value="C_TYPE_LECTIN_2"/>
    <property type="match status" value="1"/>
</dbReference>
<dbReference type="InterPro" id="IPR026341">
    <property type="entry name" value="T9SS_type_B"/>
</dbReference>
<dbReference type="NCBIfam" id="TIGR04131">
    <property type="entry name" value="Bac_Flav_CTERM"/>
    <property type="match status" value="1"/>
</dbReference>
<gene>
    <name evidence="2" type="ORF">B7P33_03455</name>
</gene>
<organism evidence="2 3">
    <name type="scientific">Sediminicola luteus</name>
    <dbReference type="NCBI Taxonomy" id="319238"/>
    <lineage>
        <taxon>Bacteria</taxon>
        <taxon>Pseudomonadati</taxon>
        <taxon>Bacteroidota</taxon>
        <taxon>Flavobacteriia</taxon>
        <taxon>Flavobacteriales</taxon>
        <taxon>Flavobacteriaceae</taxon>
        <taxon>Sediminicola</taxon>
    </lineage>
</organism>
<proteinExistence type="predicted"/>
<dbReference type="InterPro" id="IPR034007">
    <property type="entry name" value="CTLD_bac"/>
</dbReference>
<dbReference type="InterPro" id="IPR001304">
    <property type="entry name" value="C-type_lectin-like"/>
</dbReference>
<reference evidence="2 3" key="1">
    <citation type="submission" date="2017-04" db="EMBL/GenBank/DDBJ databases">
        <title>A new member of the family Flavobacteriaceae isolated from ascidians.</title>
        <authorList>
            <person name="Chen L."/>
        </authorList>
    </citation>
    <scope>NUCLEOTIDE SEQUENCE [LARGE SCALE GENOMIC DNA]</scope>
    <source>
        <strain evidence="2 3">HQA918</strain>
    </source>
</reference>
<sequence>MAPVWAQNIPPSITATGDQFYCPLTQIPIAESVSIVDPDDPGIEAVYLQISTGYRRATEQLVFTGNALNIRAVWNNQEGKLTLSSQDGSAIPYPDLITYIQQVVFESTDPNISGERFFSISLGDANYLPETGHYYEYIPNFGITWTDALAAAATRTYFGLQGYLATVTSSAEAQLTGEQVAGSGWIAGSDRDQEGQWKWMAGPEEGTVFWNGGVNGSSPNFAFWNTGEPNQSGDEDYAHITDPTVGTPGSWNDLSNTGAPAGVYQPKGYVVEYGGLPGDPELNISASTKITMPQLEGTTPASRCDSGTLTLSAQASTGSDVAWFDSETSDTPLFIGNDFTTPVLNTTTTYYAQAYVSGCSTGPKTAVVASVHPLPQIQSPVQLVNCDVDGVPDGFTDFDLTNVNSTISQENLSFSYFLDPLEAAQNTNPIPGSPFNNQTAAIVYARVETPQGCFQIAEIQLSATTTSPVDGFRTTIQQCDDDTDGLATFDLNLATPDILAQFPANQSLTVQYYATLTDGQLERNEITSSYANTSPGGETVYVRIESTTNGDCFGLGPLLQLQVDPLPLFELLERQYICPQSQVVLEPTELEFATSFLWTDAQGNALGNTPMISINEPGTYTLMVSSENGCQFSKNTEVIASAPAELTYDKVRIEDSEDLGRIEILASDQNLGIGDYEYALDRSLGPYQDNPVFEDVAPGTHTLYVRDKNGCGTVSLEVGVIGIPKFFSPNGDSHNPTWKIEGLDPNLYPQSGLYIFDRYGKLLRQLNAYGDGWDGIYAGNDLPANDYWYRLVLMDRDGNLQERKGHFSLIR</sequence>